<dbReference type="Proteomes" id="UP000554482">
    <property type="component" value="Unassembled WGS sequence"/>
</dbReference>
<keyword evidence="3" id="KW-1185">Reference proteome</keyword>
<evidence type="ECO:0000256" key="1">
    <source>
        <dbReference type="SAM" id="MobiDB-lite"/>
    </source>
</evidence>
<dbReference type="GO" id="GO:0016301">
    <property type="term" value="F:kinase activity"/>
    <property type="evidence" value="ECO:0007669"/>
    <property type="project" value="UniProtKB-KW"/>
</dbReference>
<evidence type="ECO:0000313" key="2">
    <source>
        <dbReference type="EMBL" id="KAF5183374.1"/>
    </source>
</evidence>
<protein>
    <submittedName>
        <fullName evidence="2">Membrane-associated kinase regulator</fullName>
    </submittedName>
</protein>
<dbReference type="AlphaFoldDB" id="A0A7J6VE52"/>
<dbReference type="InterPro" id="IPR039620">
    <property type="entry name" value="BKI1/MAKR1/3/4"/>
</dbReference>
<feature type="region of interest" description="Disordered" evidence="1">
    <location>
        <begin position="1"/>
        <end position="27"/>
    </location>
</feature>
<keyword evidence="2" id="KW-0418">Kinase</keyword>
<reference evidence="2 3" key="1">
    <citation type="submission" date="2020-06" db="EMBL/GenBank/DDBJ databases">
        <title>Transcriptomic and genomic resources for Thalictrum thalictroides and T. hernandezii: Facilitating candidate gene discovery in an emerging model plant lineage.</title>
        <authorList>
            <person name="Arias T."/>
            <person name="Riano-Pachon D.M."/>
            <person name="Di Stilio V.S."/>
        </authorList>
    </citation>
    <scope>NUCLEOTIDE SEQUENCE [LARGE SCALE GENOMIC DNA]</scope>
    <source>
        <strain evidence="3">cv. WT478/WT964</strain>
        <tissue evidence="2">Leaves</tissue>
    </source>
</reference>
<dbReference type="GO" id="GO:0019210">
    <property type="term" value="F:kinase inhibitor activity"/>
    <property type="evidence" value="ECO:0007669"/>
    <property type="project" value="InterPro"/>
</dbReference>
<keyword evidence="2" id="KW-0808">Transferase</keyword>
<feature type="region of interest" description="Disordered" evidence="1">
    <location>
        <begin position="79"/>
        <end position="106"/>
    </location>
</feature>
<dbReference type="PANTHER" id="PTHR33312:SF8">
    <property type="entry name" value="MEMBRANE-ASSOCIATED KINASE REGULATOR 1-RELATED"/>
    <property type="match status" value="1"/>
</dbReference>
<evidence type="ECO:0000313" key="3">
    <source>
        <dbReference type="Proteomes" id="UP000554482"/>
    </source>
</evidence>
<feature type="compositionally biased region" description="Basic and acidic residues" evidence="1">
    <location>
        <begin position="1"/>
        <end position="10"/>
    </location>
</feature>
<feature type="compositionally biased region" description="Low complexity" evidence="1">
    <location>
        <begin position="242"/>
        <end position="252"/>
    </location>
</feature>
<feature type="region of interest" description="Disordered" evidence="1">
    <location>
        <begin position="201"/>
        <end position="252"/>
    </location>
</feature>
<dbReference type="OrthoDB" id="1927169at2759"/>
<gene>
    <name evidence="2" type="ORF">FRX31_027041</name>
</gene>
<proteinExistence type="predicted"/>
<dbReference type="GO" id="GO:0005886">
    <property type="term" value="C:plasma membrane"/>
    <property type="evidence" value="ECO:0007669"/>
    <property type="project" value="InterPro"/>
</dbReference>
<dbReference type="EMBL" id="JABWDY010033515">
    <property type="protein sequence ID" value="KAF5183374.1"/>
    <property type="molecule type" value="Genomic_DNA"/>
</dbReference>
<comment type="caution">
    <text evidence="2">The sequence shown here is derived from an EMBL/GenBank/DDBJ whole genome shotgun (WGS) entry which is preliminary data.</text>
</comment>
<feature type="compositionally biased region" description="Basic and acidic residues" evidence="1">
    <location>
        <begin position="220"/>
        <end position="241"/>
    </location>
</feature>
<dbReference type="PANTHER" id="PTHR33312">
    <property type="entry name" value="MEMBRANE-ASSOCIATED KINASE REGULATOR 4-RELATED"/>
    <property type="match status" value="1"/>
</dbReference>
<organism evidence="2 3">
    <name type="scientific">Thalictrum thalictroides</name>
    <name type="common">Rue-anemone</name>
    <name type="synonym">Anemone thalictroides</name>
    <dbReference type="NCBI Taxonomy" id="46969"/>
    <lineage>
        <taxon>Eukaryota</taxon>
        <taxon>Viridiplantae</taxon>
        <taxon>Streptophyta</taxon>
        <taxon>Embryophyta</taxon>
        <taxon>Tracheophyta</taxon>
        <taxon>Spermatophyta</taxon>
        <taxon>Magnoliopsida</taxon>
        <taxon>Ranunculales</taxon>
        <taxon>Ranunculaceae</taxon>
        <taxon>Thalictroideae</taxon>
        <taxon>Thalictrum</taxon>
    </lineage>
</organism>
<name>A0A7J6VE52_THATH</name>
<sequence length="336" mass="36915">MGRRINRDPKSQTLPPSPSHSFSSSSSSDFEFIISSFSPRKSSSNLCAADDLFYKGQLLPLHLSPRLSMVRTLFLASSSTSSSSDTTTTASRDSTESSNSTDSTSSFTSDIVLFNECDSSRPSSVTEEDEFRRLKDQNSCLLPQHIKKPSKYFSLARFSSVFKKENKNRDQENGVSGSSVKRAKEVIRKYVKKVKPLYEKLSQKQQQQQHNSMSDLLSIKPEKSVKVKKDLSSTSSSKKDNNNGIFSNSFSGNLRYPRRKSSVLSCPSSMRSSPNHSGVLCRNTAISGGNGANNVPRSVSSSGTSSMEELQNAIQGAIAHCKNSMVQNNNLVSNEI</sequence>
<accession>A0A7J6VE52</accession>